<dbReference type="NCBIfam" id="NF010229">
    <property type="entry name" value="PRK13682.1-4"/>
    <property type="match status" value="1"/>
</dbReference>
<dbReference type="HAMAP" id="MF_01361">
    <property type="entry name" value="UPF0391"/>
    <property type="match status" value="1"/>
</dbReference>
<organism evidence="6 7">
    <name type="scientific">Paenibacillus nasutitermitis</name>
    <dbReference type="NCBI Taxonomy" id="1652958"/>
    <lineage>
        <taxon>Bacteria</taxon>
        <taxon>Bacillati</taxon>
        <taxon>Bacillota</taxon>
        <taxon>Bacilli</taxon>
        <taxon>Bacillales</taxon>
        <taxon>Paenibacillaceae</taxon>
        <taxon>Paenibacillus</taxon>
    </lineage>
</organism>
<keyword evidence="4 5" id="KW-0472">Membrane</keyword>
<dbReference type="Pfam" id="PF07043">
    <property type="entry name" value="DUF1328"/>
    <property type="match status" value="1"/>
</dbReference>
<evidence type="ECO:0000313" key="6">
    <source>
        <dbReference type="EMBL" id="GGD94516.1"/>
    </source>
</evidence>
<feature type="transmembrane region" description="Helical" evidence="5">
    <location>
        <begin position="12"/>
        <end position="31"/>
    </location>
</feature>
<dbReference type="PIRSF" id="PIRSF036466">
    <property type="entry name" value="UCP036466"/>
    <property type="match status" value="1"/>
</dbReference>
<evidence type="ECO:0000256" key="2">
    <source>
        <dbReference type="ARBA" id="ARBA00022692"/>
    </source>
</evidence>
<accession>A0A916ZFQ3</accession>
<reference evidence="6" key="2">
    <citation type="submission" date="2020-09" db="EMBL/GenBank/DDBJ databases">
        <authorList>
            <person name="Sun Q."/>
            <person name="Zhou Y."/>
        </authorList>
    </citation>
    <scope>NUCLEOTIDE SEQUENCE</scope>
    <source>
        <strain evidence="6">CGMCC 1.15178</strain>
    </source>
</reference>
<evidence type="ECO:0000256" key="1">
    <source>
        <dbReference type="ARBA" id="ARBA00022475"/>
    </source>
</evidence>
<dbReference type="Proteomes" id="UP000612456">
    <property type="component" value="Unassembled WGS sequence"/>
</dbReference>
<evidence type="ECO:0000256" key="4">
    <source>
        <dbReference type="ARBA" id="ARBA00023136"/>
    </source>
</evidence>
<protein>
    <recommendedName>
        <fullName evidence="8">DUF1328 domain-containing protein</fullName>
    </recommendedName>
</protein>
<proteinExistence type="inferred from homology"/>
<evidence type="ECO:0000256" key="5">
    <source>
        <dbReference type="SAM" id="Phobius"/>
    </source>
</evidence>
<dbReference type="NCBIfam" id="NF010226">
    <property type="entry name" value="PRK13682.1-1"/>
    <property type="match status" value="1"/>
</dbReference>
<keyword evidence="2 5" id="KW-0812">Transmembrane</keyword>
<sequence length="62" mass="6724">MKGLVFHMLRYAAIFFIIAIIAAIFGFGGIVESAAGIAKVLFFIFIVLFVISLITGRKNSSV</sequence>
<dbReference type="AlphaFoldDB" id="A0A916ZFQ3"/>
<name>A0A916ZFQ3_9BACL</name>
<keyword evidence="7" id="KW-1185">Reference proteome</keyword>
<evidence type="ECO:0008006" key="8">
    <source>
        <dbReference type="Google" id="ProtNLM"/>
    </source>
</evidence>
<evidence type="ECO:0000256" key="3">
    <source>
        <dbReference type="ARBA" id="ARBA00022989"/>
    </source>
</evidence>
<dbReference type="EMBL" id="BMHP01000007">
    <property type="protein sequence ID" value="GGD94516.1"/>
    <property type="molecule type" value="Genomic_DNA"/>
</dbReference>
<dbReference type="InterPro" id="IPR009760">
    <property type="entry name" value="DUF1328"/>
</dbReference>
<feature type="transmembrane region" description="Helical" evidence="5">
    <location>
        <begin position="37"/>
        <end position="56"/>
    </location>
</feature>
<evidence type="ECO:0000313" key="7">
    <source>
        <dbReference type="Proteomes" id="UP000612456"/>
    </source>
</evidence>
<keyword evidence="3 5" id="KW-1133">Transmembrane helix</keyword>
<comment type="caution">
    <text evidence="6">The sequence shown here is derived from an EMBL/GenBank/DDBJ whole genome shotgun (WGS) entry which is preliminary data.</text>
</comment>
<dbReference type="GO" id="GO:0005886">
    <property type="term" value="C:plasma membrane"/>
    <property type="evidence" value="ECO:0007669"/>
    <property type="project" value="InterPro"/>
</dbReference>
<keyword evidence="1" id="KW-1003">Cell membrane</keyword>
<gene>
    <name evidence="6" type="ORF">GCM10010911_61490</name>
</gene>
<reference evidence="6" key="1">
    <citation type="journal article" date="2014" name="Int. J. Syst. Evol. Microbiol.">
        <title>Complete genome sequence of Corynebacterium casei LMG S-19264T (=DSM 44701T), isolated from a smear-ripened cheese.</title>
        <authorList>
            <consortium name="US DOE Joint Genome Institute (JGI-PGF)"/>
            <person name="Walter F."/>
            <person name="Albersmeier A."/>
            <person name="Kalinowski J."/>
            <person name="Ruckert C."/>
        </authorList>
    </citation>
    <scope>NUCLEOTIDE SEQUENCE</scope>
    <source>
        <strain evidence="6">CGMCC 1.15178</strain>
    </source>
</reference>